<evidence type="ECO:0000256" key="11">
    <source>
        <dbReference type="ARBA" id="ARBA00022741"/>
    </source>
</evidence>
<evidence type="ECO:0000256" key="1">
    <source>
        <dbReference type="ARBA" id="ARBA00004251"/>
    </source>
</evidence>
<dbReference type="InterPro" id="IPR001611">
    <property type="entry name" value="Leu-rich_rpt"/>
</dbReference>
<keyword evidence="17" id="KW-0675">Receptor</keyword>
<evidence type="ECO:0000256" key="13">
    <source>
        <dbReference type="ARBA" id="ARBA00022782"/>
    </source>
</evidence>
<dbReference type="InterPro" id="IPR055414">
    <property type="entry name" value="LRR_R13L4/SHOC2-like"/>
</dbReference>
<evidence type="ECO:0000256" key="15">
    <source>
        <dbReference type="ARBA" id="ARBA00022989"/>
    </source>
</evidence>
<keyword evidence="15 21" id="KW-1133">Transmembrane helix</keyword>
<dbReference type="InterPro" id="IPR051716">
    <property type="entry name" value="Plant_RL_S/T_kinase"/>
</dbReference>
<keyword evidence="8 21" id="KW-0812">Transmembrane</keyword>
<dbReference type="Gene3D" id="1.10.510.10">
    <property type="entry name" value="Transferase(Phosphotransferase) domain 1"/>
    <property type="match status" value="1"/>
</dbReference>
<dbReference type="Pfam" id="PF00560">
    <property type="entry name" value="LRR_1"/>
    <property type="match status" value="6"/>
</dbReference>
<dbReference type="FunFam" id="3.80.10.10:FF:000129">
    <property type="entry name" value="Leucine-rich repeat receptor-like kinase"/>
    <property type="match status" value="1"/>
</dbReference>
<evidence type="ECO:0000256" key="20">
    <source>
        <dbReference type="ARBA" id="ARBA00048679"/>
    </source>
</evidence>
<evidence type="ECO:0000256" key="18">
    <source>
        <dbReference type="ARBA" id="ARBA00023180"/>
    </source>
</evidence>
<protein>
    <recommendedName>
        <fullName evidence="3">non-specific serine/threonine protein kinase</fullName>
        <ecNumber evidence="3">2.7.11.1</ecNumber>
    </recommendedName>
</protein>
<keyword evidence="11" id="KW-0547">Nucleotide-binding</keyword>
<dbReference type="SUPFAM" id="SSF52047">
    <property type="entry name" value="RNI-like"/>
    <property type="match status" value="1"/>
</dbReference>
<dbReference type="Pfam" id="PF08263">
    <property type="entry name" value="LRRNT_2"/>
    <property type="match status" value="1"/>
</dbReference>
<dbReference type="PROSITE" id="PS00108">
    <property type="entry name" value="PROTEIN_KINASE_ST"/>
    <property type="match status" value="1"/>
</dbReference>
<evidence type="ECO:0000256" key="8">
    <source>
        <dbReference type="ARBA" id="ARBA00022692"/>
    </source>
</evidence>
<evidence type="ECO:0000256" key="5">
    <source>
        <dbReference type="ARBA" id="ARBA00022527"/>
    </source>
</evidence>
<evidence type="ECO:0000256" key="17">
    <source>
        <dbReference type="ARBA" id="ARBA00023170"/>
    </source>
</evidence>
<dbReference type="FunFam" id="3.80.10.10:FF:000108">
    <property type="entry name" value="Leucine-rich repeat receptor-like serine/threonine-protein kinase BAM3"/>
    <property type="match status" value="1"/>
</dbReference>
<organism evidence="24 25">
    <name type="scientific">Castilleja foliolosa</name>
    <dbReference type="NCBI Taxonomy" id="1961234"/>
    <lineage>
        <taxon>Eukaryota</taxon>
        <taxon>Viridiplantae</taxon>
        <taxon>Streptophyta</taxon>
        <taxon>Embryophyta</taxon>
        <taxon>Tracheophyta</taxon>
        <taxon>Spermatophyta</taxon>
        <taxon>Magnoliopsida</taxon>
        <taxon>eudicotyledons</taxon>
        <taxon>Gunneridae</taxon>
        <taxon>Pentapetalae</taxon>
        <taxon>asterids</taxon>
        <taxon>lamiids</taxon>
        <taxon>Lamiales</taxon>
        <taxon>Orobanchaceae</taxon>
        <taxon>Pedicularideae</taxon>
        <taxon>Castillejinae</taxon>
        <taxon>Castilleja</taxon>
    </lineage>
</organism>
<keyword evidence="9 22" id="KW-0732">Signal</keyword>
<dbReference type="SMART" id="SM00220">
    <property type="entry name" value="S_TKc"/>
    <property type="match status" value="1"/>
</dbReference>
<dbReference type="AlphaFoldDB" id="A0ABD3D091"/>
<dbReference type="InterPro" id="IPR000719">
    <property type="entry name" value="Prot_kinase_dom"/>
</dbReference>
<evidence type="ECO:0000256" key="16">
    <source>
        <dbReference type="ARBA" id="ARBA00023136"/>
    </source>
</evidence>
<dbReference type="Proteomes" id="UP001632038">
    <property type="component" value="Unassembled WGS sequence"/>
</dbReference>
<dbReference type="Pfam" id="PF23598">
    <property type="entry name" value="LRR_14"/>
    <property type="match status" value="1"/>
</dbReference>
<feature type="transmembrane region" description="Helical" evidence="21">
    <location>
        <begin position="638"/>
        <end position="657"/>
    </location>
</feature>
<dbReference type="InterPro" id="IPR011009">
    <property type="entry name" value="Kinase-like_dom_sf"/>
</dbReference>
<reference evidence="25" key="1">
    <citation type="journal article" date="2024" name="IScience">
        <title>Strigolactones Initiate the Formation of Haustorium-like Structures in Castilleja.</title>
        <authorList>
            <person name="Buerger M."/>
            <person name="Peterson D."/>
            <person name="Chory J."/>
        </authorList>
    </citation>
    <scope>NUCLEOTIDE SEQUENCE [LARGE SCALE GENOMIC DNA]</scope>
</reference>
<dbReference type="SUPFAM" id="SSF56112">
    <property type="entry name" value="Protein kinase-like (PK-like)"/>
    <property type="match status" value="1"/>
</dbReference>
<keyword evidence="18" id="KW-0325">Glycoprotein</keyword>
<evidence type="ECO:0000256" key="10">
    <source>
        <dbReference type="ARBA" id="ARBA00022737"/>
    </source>
</evidence>
<evidence type="ECO:0000256" key="3">
    <source>
        <dbReference type="ARBA" id="ARBA00012513"/>
    </source>
</evidence>
<dbReference type="Pfam" id="PF07714">
    <property type="entry name" value="PK_Tyr_Ser-Thr"/>
    <property type="match status" value="1"/>
</dbReference>
<feature type="chain" id="PRO_5044875667" description="non-specific serine/threonine protein kinase" evidence="22">
    <location>
        <begin position="22"/>
        <end position="992"/>
    </location>
</feature>
<dbReference type="GO" id="GO:0051707">
    <property type="term" value="P:response to other organism"/>
    <property type="evidence" value="ECO:0007669"/>
    <property type="project" value="UniProtKB-ARBA"/>
</dbReference>
<dbReference type="GO" id="GO:0030154">
    <property type="term" value="P:cell differentiation"/>
    <property type="evidence" value="ECO:0007669"/>
    <property type="project" value="UniProtKB-KW"/>
</dbReference>
<accession>A0ABD3D091</accession>
<comment type="catalytic activity">
    <reaction evidence="19">
        <text>L-threonyl-[protein] + ATP = O-phospho-L-threonyl-[protein] + ADP + H(+)</text>
        <dbReference type="Rhea" id="RHEA:46608"/>
        <dbReference type="Rhea" id="RHEA-COMP:11060"/>
        <dbReference type="Rhea" id="RHEA-COMP:11605"/>
        <dbReference type="ChEBI" id="CHEBI:15378"/>
        <dbReference type="ChEBI" id="CHEBI:30013"/>
        <dbReference type="ChEBI" id="CHEBI:30616"/>
        <dbReference type="ChEBI" id="CHEBI:61977"/>
        <dbReference type="ChEBI" id="CHEBI:456216"/>
        <dbReference type="EC" id="2.7.11.1"/>
    </reaction>
</comment>
<feature type="signal peptide" evidence="22">
    <location>
        <begin position="1"/>
        <end position="21"/>
    </location>
</feature>
<dbReference type="InterPro" id="IPR001245">
    <property type="entry name" value="Ser-Thr/Tyr_kinase_cat_dom"/>
</dbReference>
<keyword evidence="16 21" id="KW-0472">Membrane</keyword>
<evidence type="ECO:0000313" key="24">
    <source>
        <dbReference type="EMBL" id="KAL3635219.1"/>
    </source>
</evidence>
<evidence type="ECO:0000256" key="7">
    <source>
        <dbReference type="ARBA" id="ARBA00022679"/>
    </source>
</evidence>
<evidence type="ECO:0000313" key="25">
    <source>
        <dbReference type="Proteomes" id="UP001632038"/>
    </source>
</evidence>
<dbReference type="Gene3D" id="3.80.10.10">
    <property type="entry name" value="Ribonuclease Inhibitor"/>
    <property type="match status" value="4"/>
</dbReference>
<dbReference type="FunFam" id="3.30.200.20:FF:000292">
    <property type="entry name" value="Leucine-rich repeat receptor-like serine/threonine-protein kinase BAM1"/>
    <property type="match status" value="1"/>
</dbReference>
<dbReference type="SUPFAM" id="SSF52058">
    <property type="entry name" value="L domain-like"/>
    <property type="match status" value="1"/>
</dbReference>
<keyword evidence="4" id="KW-0217">Developmental protein</keyword>
<dbReference type="EMBL" id="JAVIJP010000027">
    <property type="protein sequence ID" value="KAL3635219.1"/>
    <property type="molecule type" value="Genomic_DNA"/>
</dbReference>
<keyword evidence="13" id="KW-0221">Differentiation</keyword>
<evidence type="ECO:0000256" key="22">
    <source>
        <dbReference type="SAM" id="SignalP"/>
    </source>
</evidence>
<keyword evidence="6" id="KW-0433">Leucine-rich repeat</keyword>
<dbReference type="EC" id="2.7.11.1" evidence="3"/>
<dbReference type="SMART" id="SM00369">
    <property type="entry name" value="LRR_TYP"/>
    <property type="match status" value="4"/>
</dbReference>
<evidence type="ECO:0000256" key="4">
    <source>
        <dbReference type="ARBA" id="ARBA00022473"/>
    </source>
</evidence>
<evidence type="ECO:0000256" key="9">
    <source>
        <dbReference type="ARBA" id="ARBA00022729"/>
    </source>
</evidence>
<dbReference type="GO" id="GO:0005524">
    <property type="term" value="F:ATP binding"/>
    <property type="evidence" value="ECO:0007669"/>
    <property type="project" value="UniProtKB-KW"/>
</dbReference>
<keyword evidence="14" id="KW-0067">ATP-binding</keyword>
<feature type="domain" description="Protein kinase" evidence="23">
    <location>
        <begin position="691"/>
        <end position="974"/>
    </location>
</feature>
<dbReference type="Gene3D" id="3.30.200.20">
    <property type="entry name" value="Phosphorylase Kinase, domain 1"/>
    <property type="match status" value="1"/>
</dbReference>
<keyword evidence="12" id="KW-0418">Kinase</keyword>
<keyword evidence="7" id="KW-0808">Transferase</keyword>
<evidence type="ECO:0000256" key="2">
    <source>
        <dbReference type="ARBA" id="ARBA00008684"/>
    </source>
</evidence>
<gene>
    <name evidence="24" type="ORF">CASFOL_019766</name>
</gene>
<evidence type="ECO:0000256" key="21">
    <source>
        <dbReference type="SAM" id="Phobius"/>
    </source>
</evidence>
<dbReference type="InterPro" id="IPR008271">
    <property type="entry name" value="Ser/Thr_kinase_AS"/>
</dbReference>
<dbReference type="GO" id="GO:0004674">
    <property type="term" value="F:protein serine/threonine kinase activity"/>
    <property type="evidence" value="ECO:0007669"/>
    <property type="project" value="UniProtKB-KW"/>
</dbReference>
<keyword evidence="5" id="KW-0723">Serine/threonine-protein kinase</keyword>
<dbReference type="GO" id="GO:0010075">
    <property type="term" value="P:regulation of meristem growth"/>
    <property type="evidence" value="ECO:0007669"/>
    <property type="project" value="UniProtKB-ARBA"/>
</dbReference>
<evidence type="ECO:0000256" key="19">
    <source>
        <dbReference type="ARBA" id="ARBA00047899"/>
    </source>
</evidence>
<proteinExistence type="inferred from homology"/>
<evidence type="ECO:0000256" key="12">
    <source>
        <dbReference type="ARBA" id="ARBA00022777"/>
    </source>
</evidence>
<evidence type="ECO:0000256" key="6">
    <source>
        <dbReference type="ARBA" id="ARBA00022614"/>
    </source>
</evidence>
<comment type="caution">
    <text evidence="24">The sequence shown here is derived from an EMBL/GenBank/DDBJ whole genome shotgun (WGS) entry which is preliminary data.</text>
</comment>
<comment type="similarity">
    <text evidence="2">Belongs to the protein kinase superfamily. Ser/Thr protein kinase family.</text>
</comment>
<dbReference type="InterPro" id="IPR013210">
    <property type="entry name" value="LRR_N_plant-typ"/>
</dbReference>
<comment type="subcellular location">
    <subcellularLocation>
        <location evidence="1">Cell membrane</location>
        <topology evidence="1">Single-pass type I membrane protein</topology>
    </subcellularLocation>
</comment>
<keyword evidence="25" id="KW-1185">Reference proteome</keyword>
<dbReference type="InterPro" id="IPR003591">
    <property type="entry name" value="Leu-rich_rpt_typical-subtyp"/>
</dbReference>
<dbReference type="FunFam" id="3.80.10.10:FF:000560">
    <property type="entry name" value="Leucine-rich repeat receptor-like serine/threonine-protein kinase BAM3"/>
    <property type="match status" value="1"/>
</dbReference>
<dbReference type="PANTHER" id="PTHR48053">
    <property type="entry name" value="LEUCINE RICH REPEAT FAMILY PROTEIN, EXPRESSED"/>
    <property type="match status" value="1"/>
</dbReference>
<name>A0ABD3D091_9LAMI</name>
<evidence type="ECO:0000256" key="14">
    <source>
        <dbReference type="ARBA" id="ARBA00022840"/>
    </source>
</evidence>
<comment type="catalytic activity">
    <reaction evidence="20">
        <text>L-seryl-[protein] + ATP = O-phospho-L-seryl-[protein] + ADP + H(+)</text>
        <dbReference type="Rhea" id="RHEA:17989"/>
        <dbReference type="Rhea" id="RHEA-COMP:9863"/>
        <dbReference type="Rhea" id="RHEA-COMP:11604"/>
        <dbReference type="ChEBI" id="CHEBI:15378"/>
        <dbReference type="ChEBI" id="CHEBI:29999"/>
        <dbReference type="ChEBI" id="CHEBI:30616"/>
        <dbReference type="ChEBI" id="CHEBI:83421"/>
        <dbReference type="ChEBI" id="CHEBI:456216"/>
        <dbReference type="EC" id="2.7.11.1"/>
    </reaction>
</comment>
<dbReference type="GO" id="GO:0006952">
    <property type="term" value="P:defense response"/>
    <property type="evidence" value="ECO:0007669"/>
    <property type="project" value="UniProtKB-ARBA"/>
</dbReference>
<dbReference type="InterPro" id="IPR032675">
    <property type="entry name" value="LRR_dom_sf"/>
</dbReference>
<dbReference type="FunFam" id="1.10.510.10:FF:000201">
    <property type="entry name" value="Leucine-rich repeat receptor-like serine/threonine-protein kinase"/>
    <property type="match status" value="1"/>
</dbReference>
<dbReference type="FunFam" id="3.80.10.10:FF:000371">
    <property type="entry name" value="Leucine-rich repeat receptor-like serine/threonine-protein kinase BAM3"/>
    <property type="match status" value="1"/>
</dbReference>
<dbReference type="PROSITE" id="PS50011">
    <property type="entry name" value="PROTEIN_KINASE_DOM"/>
    <property type="match status" value="1"/>
</dbReference>
<dbReference type="GO" id="GO:0005886">
    <property type="term" value="C:plasma membrane"/>
    <property type="evidence" value="ECO:0007669"/>
    <property type="project" value="UniProtKB-SubCell"/>
</dbReference>
<sequence length="992" mass="109157">MSTFIVLSLTLFSLLTTSISSSLISDFHALIALKRAFKYSNPAINTWNVVNSSSVCSWTGIKCLNGRVTSLNISNMALYGTIPPEISTLDSLIELSIDGNNFTGEIRIENMRSLRFINVSNNQLNGSLDWDYSTLPSLQVLDTYNNNFSSNLPLGILSLTKLKHLELGGNYFYGEIPRSYGDLLSLEYLSLSGNDLHGEIPKELGNLTNLKEIYLGYYNVFEGGIPKEFGKLVNLVHLDLSNCELVGFIPPELGNLKSLDTLFLHVNRLTGPIPKELGNLTALVNLDLSLNTLTGDIPYDLINLKKIKLLNLFINRLHGPIPNFIAGYPELNTLALWMNNFTGVIPGNLGRDQQLQVLDLSTNKLTGTIPRYLCASNQLRALILYKNFLLGPIPEDLGACSSLVRVRLGHNYINGTIPSGFIYLPSLNFLEMQNNMLSGSLSENGNSSSSNRTKLGQMNLSNNRLAGPLPFSLSNFTSLQILLLGGNNFSGSIPCSIGELGQAVTLDFSRNSLSGEIPREIQKCVHLNYLDLSQNNIYGPIPQEISDIRILNYLNISRNHINGTIPQSIVFMKSLATADFSFNNLSGKLPESGQFLVFNASSFAGNPQLCGPLLNTPCYNLMEIADSPRKKASSQFKLIFALGLLMCSLVFATIAVVKARAYKKNGHRTSSWKMTAFQKLDFSVSDVLECMKDGNVIGRGGAGIVYHGKMPGGVEIAVKKLLGLNNGVNNNNNNKGHDHGFKAEIRTLGNIRHRNIVRLLAFCSNKDTNLLVYEYMRNGSLGEALHGKKGGFLSWSLRYKIALDAAKGMCYLHHDCSPLIIHRDVKSNNILLNSGFEAHVADFGLAKFLVDGGASQCMSAIAGSYGYIAPEYAYTLRVDEKSDVYSFGVVLLELITGRRPVGGEFGEGVDIVQWTKCSTNCRREEVTRVIDPRLVVVPTDEAMHLFFVAMLCVQENSVERPTMREVVQMLSEYPRGSRSAESSSHGQLKVPC</sequence>
<dbReference type="PANTHER" id="PTHR48053:SF71">
    <property type="entry name" value="LEUCINE RICH REPEAT FAMILY PROTEIN, EXPRESSED"/>
    <property type="match status" value="1"/>
</dbReference>
<evidence type="ECO:0000259" key="23">
    <source>
        <dbReference type="PROSITE" id="PS50011"/>
    </source>
</evidence>
<dbReference type="GO" id="GO:0009908">
    <property type="term" value="P:flower development"/>
    <property type="evidence" value="ECO:0007669"/>
    <property type="project" value="UniProtKB-ARBA"/>
</dbReference>
<keyword evidence="10" id="KW-0677">Repeat</keyword>